<gene>
    <name evidence="3" type="ORF">E3T53_13565</name>
</gene>
<dbReference type="PANTHER" id="PTHR43767">
    <property type="entry name" value="LONG-CHAIN-FATTY-ACID--COA LIGASE"/>
    <property type="match status" value="1"/>
</dbReference>
<dbReference type="InterPro" id="IPR017529">
    <property type="entry name" value="AcylCoA_ligase_PEP_1"/>
</dbReference>
<dbReference type="InterPro" id="IPR020845">
    <property type="entry name" value="AMP-binding_CS"/>
</dbReference>
<dbReference type="EMBL" id="SOHQ01000037">
    <property type="protein sequence ID" value="TFD76504.1"/>
    <property type="molecule type" value="Genomic_DNA"/>
</dbReference>
<evidence type="ECO:0000313" key="4">
    <source>
        <dbReference type="Proteomes" id="UP000298218"/>
    </source>
</evidence>
<dbReference type="PANTHER" id="PTHR43767:SF10">
    <property type="entry name" value="SURFACTIN SYNTHASE SUBUNIT 1"/>
    <property type="match status" value="1"/>
</dbReference>
<dbReference type="Pfam" id="PF00501">
    <property type="entry name" value="AMP-binding"/>
    <property type="match status" value="1"/>
</dbReference>
<comment type="caution">
    <text evidence="3">The sequence shown here is derived from an EMBL/GenBank/DDBJ whole genome shotgun (WGS) entry which is preliminary data.</text>
</comment>
<evidence type="ECO:0000259" key="1">
    <source>
        <dbReference type="Pfam" id="PF00501"/>
    </source>
</evidence>
<organism evidence="3 4">
    <name type="scientific">Cryobacterium psychrophilum</name>
    <dbReference type="NCBI Taxonomy" id="41988"/>
    <lineage>
        <taxon>Bacteria</taxon>
        <taxon>Bacillati</taxon>
        <taxon>Actinomycetota</taxon>
        <taxon>Actinomycetes</taxon>
        <taxon>Micrococcales</taxon>
        <taxon>Microbacteriaceae</taxon>
        <taxon>Cryobacterium</taxon>
    </lineage>
</organism>
<accession>A0A4Y8KJT9</accession>
<dbReference type="InterPro" id="IPR050237">
    <property type="entry name" value="ATP-dep_AMP-bd_enzyme"/>
</dbReference>
<dbReference type="Pfam" id="PF13193">
    <property type="entry name" value="AMP-binding_C"/>
    <property type="match status" value="1"/>
</dbReference>
<dbReference type="Proteomes" id="UP000298218">
    <property type="component" value="Unassembled WGS sequence"/>
</dbReference>
<dbReference type="InterPro" id="IPR042099">
    <property type="entry name" value="ANL_N_sf"/>
</dbReference>
<dbReference type="GO" id="GO:0016877">
    <property type="term" value="F:ligase activity, forming carbon-sulfur bonds"/>
    <property type="evidence" value="ECO:0007669"/>
    <property type="project" value="UniProtKB-ARBA"/>
</dbReference>
<dbReference type="OrthoDB" id="9803968at2"/>
<dbReference type="Gene3D" id="3.30.300.30">
    <property type="match status" value="1"/>
</dbReference>
<keyword evidence="4" id="KW-1185">Reference proteome</keyword>
<dbReference type="InterPro" id="IPR025110">
    <property type="entry name" value="AMP-bd_C"/>
</dbReference>
<name>A0A4Y8KJT9_9MICO</name>
<sequence>MPARTNLHHLLSQAAAETPDAPALTYRAITISYAETWRMCRTAAAQLLAVGLQRGDRVAIYLEKRFETVTSIFAVSAAGGVFVPINHVLKAAQVRHILTDSGAEVLITSADRLPQLASVLPETRVAHVIVLGDTGLEAPASWQVHSWDDQHAASRDSGRSLAIDIDPAAILYTSGSTGRPKGVVLSHRNLIVGAESVCSYLKNTSDDVILSVLPLSFDAGLSQVTTAFSVGAHCILMNYLLPREVPRLCEQYGVTGLTGVPPLWLQLAELSWPQTAASRLRYWANTGGRMPRATLDRLRGIFTEADPYLMYGLTEAFRSTYLDPAEIDRHPDSIGKAIPNAEILVLRPDGAPCDPGEEGELVHRGALVALGYWNDPTRTAGRYRPVHHPEQAWRAPERAVWSGDRVVADEEGFLFFVGRRDDMIKTSGYRVSPSEIEEAAHSTGLVRDAVAMGIDDPALGQRIVLMATPAAGALDVDALTAELKRVLPLYMVPSRIDARDELPRSPNGKYDRSSLLSELMLEVSQ</sequence>
<reference evidence="3 4" key="1">
    <citation type="submission" date="2019-03" db="EMBL/GenBank/DDBJ databases">
        <title>Genomics of glacier-inhabiting Cryobacterium strains.</title>
        <authorList>
            <person name="Liu Q."/>
            <person name="Xin Y.-H."/>
        </authorList>
    </citation>
    <scope>NUCLEOTIDE SEQUENCE [LARGE SCALE GENOMIC DNA]</scope>
    <source>
        <strain evidence="3 4">CGMCC 1.4292</strain>
    </source>
</reference>
<proteinExistence type="predicted"/>
<dbReference type="InterPro" id="IPR045851">
    <property type="entry name" value="AMP-bd_C_sf"/>
</dbReference>
<feature type="domain" description="AMP-dependent synthetase/ligase" evidence="1">
    <location>
        <begin position="12"/>
        <end position="373"/>
    </location>
</feature>
<keyword evidence="3" id="KW-0436">Ligase</keyword>
<feature type="domain" description="AMP-binding enzyme C-terminal" evidence="2">
    <location>
        <begin position="435"/>
        <end position="509"/>
    </location>
</feature>
<dbReference type="SUPFAM" id="SSF56801">
    <property type="entry name" value="Acetyl-CoA synthetase-like"/>
    <property type="match status" value="1"/>
</dbReference>
<dbReference type="Gene3D" id="3.40.50.12780">
    <property type="entry name" value="N-terminal domain of ligase-like"/>
    <property type="match status" value="1"/>
</dbReference>
<evidence type="ECO:0000259" key="2">
    <source>
        <dbReference type="Pfam" id="PF13193"/>
    </source>
</evidence>
<dbReference type="RefSeq" id="WP_134172809.1">
    <property type="nucleotide sequence ID" value="NZ_SODI01000001.1"/>
</dbReference>
<dbReference type="PROSITE" id="PS00455">
    <property type="entry name" value="AMP_BINDING"/>
    <property type="match status" value="1"/>
</dbReference>
<protein>
    <submittedName>
        <fullName evidence="3">Acyl-CoA ligase (AMP-forming), exosortase A system-associated</fullName>
    </submittedName>
</protein>
<evidence type="ECO:0000313" key="3">
    <source>
        <dbReference type="EMBL" id="TFD76504.1"/>
    </source>
</evidence>
<dbReference type="InterPro" id="IPR000873">
    <property type="entry name" value="AMP-dep_synth/lig_dom"/>
</dbReference>
<dbReference type="NCBIfam" id="TIGR03098">
    <property type="entry name" value="ligase_PEP_1"/>
    <property type="match status" value="1"/>
</dbReference>
<dbReference type="AlphaFoldDB" id="A0A4Y8KJT9"/>